<keyword evidence="2" id="KW-0032">Aminotransferase</keyword>
<feature type="transmembrane region" description="Helical" evidence="1">
    <location>
        <begin position="6"/>
        <end position="32"/>
    </location>
</feature>
<keyword evidence="1" id="KW-1133">Transmembrane helix</keyword>
<organism evidence="3 4">
    <name type="scientific">Platysternon megacephalum</name>
    <name type="common">big-headed turtle</name>
    <dbReference type="NCBI Taxonomy" id="55544"/>
    <lineage>
        <taxon>Eukaryota</taxon>
        <taxon>Metazoa</taxon>
        <taxon>Chordata</taxon>
        <taxon>Craniata</taxon>
        <taxon>Vertebrata</taxon>
        <taxon>Euteleostomi</taxon>
        <taxon>Archelosauria</taxon>
        <taxon>Testudinata</taxon>
        <taxon>Testudines</taxon>
        <taxon>Cryptodira</taxon>
        <taxon>Durocryptodira</taxon>
        <taxon>Testudinoidea</taxon>
        <taxon>Platysternidae</taxon>
        <taxon>Platysternon</taxon>
    </lineage>
</organism>
<protein>
    <submittedName>
        <fullName evidence="2">Aromatic amino acid aminotransferase</fullName>
    </submittedName>
    <submittedName>
        <fullName evidence="3">Interferon kappa-like</fullName>
    </submittedName>
</protein>
<accession>A0A4D9F523</accession>
<proteinExistence type="predicted"/>
<dbReference type="AlphaFoldDB" id="A0A4D9F523"/>
<feature type="transmembrane region" description="Helical" evidence="1">
    <location>
        <begin position="44"/>
        <end position="65"/>
    </location>
</feature>
<evidence type="ECO:0000256" key="1">
    <source>
        <dbReference type="SAM" id="Phobius"/>
    </source>
</evidence>
<reference evidence="3 4" key="1">
    <citation type="submission" date="2019-04" db="EMBL/GenBank/DDBJ databases">
        <title>Draft genome of the big-headed turtle Platysternon megacephalum.</title>
        <authorList>
            <person name="Gong S."/>
        </authorList>
    </citation>
    <scope>NUCLEOTIDE SEQUENCE [LARGE SCALE GENOMIC DNA]</scope>
    <source>
        <strain evidence="3">DO16091913</strain>
        <tissue evidence="3">Muscle</tissue>
    </source>
</reference>
<feature type="transmembrane region" description="Helical" evidence="1">
    <location>
        <begin position="71"/>
        <end position="94"/>
    </location>
</feature>
<name>A0A4D9F523_9SAUR</name>
<evidence type="ECO:0000313" key="3">
    <source>
        <dbReference type="EMBL" id="TFK15463.1"/>
    </source>
</evidence>
<gene>
    <name evidence="3" type="ORF">DR999_PMT00755</name>
    <name evidence="2" type="ORF">DR999_PMT22846</name>
</gene>
<keyword evidence="1" id="KW-0812">Transmembrane</keyword>
<dbReference type="EMBL" id="QXTE01000004">
    <property type="protein sequence ID" value="TFK15463.1"/>
    <property type="molecule type" value="Genomic_DNA"/>
</dbReference>
<dbReference type="GO" id="GO:0008483">
    <property type="term" value="F:transaminase activity"/>
    <property type="evidence" value="ECO:0007669"/>
    <property type="project" value="UniProtKB-KW"/>
</dbReference>
<dbReference type="Proteomes" id="UP000297703">
    <property type="component" value="Unassembled WGS sequence"/>
</dbReference>
<keyword evidence="1" id="KW-0472">Membrane</keyword>
<evidence type="ECO:0000313" key="2">
    <source>
        <dbReference type="EMBL" id="TFJ95558.1"/>
    </source>
</evidence>
<dbReference type="EMBL" id="QXTE01004810">
    <property type="protein sequence ID" value="TFJ95558.1"/>
    <property type="molecule type" value="Genomic_DNA"/>
</dbReference>
<keyword evidence="2" id="KW-0808">Transferase</keyword>
<evidence type="ECO:0000313" key="4">
    <source>
        <dbReference type="Proteomes" id="UP000297703"/>
    </source>
</evidence>
<sequence>MDYLFTTGFLFLIVFKEFLCLLTYSGILLPFYYKINSCNKKVSAGGKITSLHLLFCTTPTIYAHFFIPTVILFILFCHHIIPIAIILIFDLIYLHQTINLQSIYDNDSCISNKYESF</sequence>
<keyword evidence="4" id="KW-1185">Reference proteome</keyword>
<comment type="caution">
    <text evidence="3">The sequence shown here is derived from an EMBL/GenBank/DDBJ whole genome shotgun (WGS) entry which is preliminary data.</text>
</comment>
<reference evidence="3 4" key="2">
    <citation type="submission" date="2019-04" db="EMBL/GenBank/DDBJ databases">
        <title>The genome sequence of big-headed turtle.</title>
        <authorList>
            <person name="Gong S."/>
        </authorList>
    </citation>
    <scope>NUCLEOTIDE SEQUENCE [LARGE SCALE GENOMIC DNA]</scope>
    <source>
        <strain evidence="3">DO16091913</strain>
        <tissue evidence="3">Muscle</tissue>
    </source>
</reference>